<protein>
    <submittedName>
        <fullName evidence="5">Allophanate hydrolase</fullName>
    </submittedName>
</protein>
<dbReference type="EMBL" id="PPEK01000006">
    <property type="protein sequence ID" value="PNV67725.1"/>
    <property type="molecule type" value="Genomic_DNA"/>
</dbReference>
<dbReference type="SMART" id="SM00796">
    <property type="entry name" value="AHS1"/>
    <property type="match status" value="1"/>
</dbReference>
<proteinExistence type="predicted"/>
<dbReference type="OrthoDB" id="9768696at2"/>
<dbReference type="InterPro" id="IPR029000">
    <property type="entry name" value="Cyclophilin-like_dom_sf"/>
</dbReference>
<accession>A0A2K2UBL3</accession>
<dbReference type="GO" id="GO:0016787">
    <property type="term" value="F:hydrolase activity"/>
    <property type="evidence" value="ECO:0007669"/>
    <property type="project" value="UniProtKB-KW"/>
</dbReference>
<reference evidence="6" key="1">
    <citation type="submission" date="2018-01" db="EMBL/GenBank/DDBJ databases">
        <title>Rubneribacter badeniensis gen. nov., sp. nov., and Colonibacter rubneri, gen. nov., sp. nov., WGS of new members of the Eggerthellaceae.</title>
        <authorList>
            <person name="Danylec N."/>
            <person name="Stoll D.A."/>
            <person name="Doetsch A."/>
            <person name="Kulling S.E."/>
            <person name="Huch M."/>
        </authorList>
    </citation>
    <scope>NUCLEOTIDE SEQUENCE [LARGE SCALE GENOMIC DNA]</scope>
    <source>
        <strain evidence="6">ResAG-96</strain>
    </source>
</reference>
<dbReference type="SUPFAM" id="SSF50891">
    <property type="entry name" value="Cyclophilin-like"/>
    <property type="match status" value="1"/>
</dbReference>
<keyword evidence="3" id="KW-0067">ATP-binding</keyword>
<dbReference type="Gene3D" id="2.40.100.10">
    <property type="entry name" value="Cyclophilin-like"/>
    <property type="match status" value="1"/>
</dbReference>
<dbReference type="Gene3D" id="3.30.1360.40">
    <property type="match status" value="1"/>
</dbReference>
<sequence>MAGFSITIAGDSALNLEFAHVISPETSAKIRLAADNLTADPIEGVTELVPTFCSLMVYYDPLSVTFDELSATLRGKLRDVGEADLSVRKIVPIPVCYGGEFGPDLEIVAQHARLEPDEVIALHSGRDYLIDMLGFLPGFAYLGGLDERLHTPRLATPRTRIEPGSVGIGGAQTGVYPLASPGGWQIIGRTPLKPYDPDRDDPILYAAGEYLRFVPITPDEYAAIEAQLAAGTYAYDIVVEGE</sequence>
<gene>
    <name evidence="5" type="ORF">C2L71_06710</name>
</gene>
<dbReference type="InterPro" id="IPR010016">
    <property type="entry name" value="PxpB"/>
</dbReference>
<dbReference type="InterPro" id="IPR003833">
    <property type="entry name" value="CT_C_D"/>
</dbReference>
<feature type="domain" description="Carboxyltransferase" evidence="4">
    <location>
        <begin position="4"/>
        <end position="205"/>
    </location>
</feature>
<organism evidence="5 6">
    <name type="scientific">Enteroscipio rubneri</name>
    <dbReference type="NCBI Taxonomy" id="2070686"/>
    <lineage>
        <taxon>Bacteria</taxon>
        <taxon>Bacillati</taxon>
        <taxon>Actinomycetota</taxon>
        <taxon>Coriobacteriia</taxon>
        <taxon>Eggerthellales</taxon>
        <taxon>Eggerthellaceae</taxon>
        <taxon>Enteroscipio</taxon>
    </lineage>
</organism>
<keyword evidence="2 5" id="KW-0378">Hydrolase</keyword>
<name>A0A2K2UBL3_9ACTN</name>
<dbReference type="AlphaFoldDB" id="A0A2K2UBL3"/>
<dbReference type="RefSeq" id="WP_103265010.1">
    <property type="nucleotide sequence ID" value="NZ_CABMLE010000006.1"/>
</dbReference>
<evidence type="ECO:0000259" key="4">
    <source>
        <dbReference type="SMART" id="SM00796"/>
    </source>
</evidence>
<dbReference type="SUPFAM" id="SSF160467">
    <property type="entry name" value="PH0987 N-terminal domain-like"/>
    <property type="match status" value="1"/>
</dbReference>
<evidence type="ECO:0000256" key="2">
    <source>
        <dbReference type="ARBA" id="ARBA00022801"/>
    </source>
</evidence>
<keyword evidence="1" id="KW-0547">Nucleotide-binding</keyword>
<dbReference type="PANTHER" id="PTHR34698">
    <property type="entry name" value="5-OXOPROLINASE SUBUNIT B"/>
    <property type="match status" value="1"/>
</dbReference>
<evidence type="ECO:0000313" key="6">
    <source>
        <dbReference type="Proteomes" id="UP000236197"/>
    </source>
</evidence>
<evidence type="ECO:0000313" key="5">
    <source>
        <dbReference type="EMBL" id="PNV67725.1"/>
    </source>
</evidence>
<dbReference type="GO" id="GO:0005524">
    <property type="term" value="F:ATP binding"/>
    <property type="evidence" value="ECO:0007669"/>
    <property type="project" value="UniProtKB-KW"/>
</dbReference>
<dbReference type="Proteomes" id="UP000236197">
    <property type="component" value="Unassembled WGS sequence"/>
</dbReference>
<dbReference type="PANTHER" id="PTHR34698:SF2">
    <property type="entry name" value="5-OXOPROLINASE SUBUNIT B"/>
    <property type="match status" value="1"/>
</dbReference>
<comment type="caution">
    <text evidence="5">The sequence shown here is derived from an EMBL/GenBank/DDBJ whole genome shotgun (WGS) entry which is preliminary data.</text>
</comment>
<evidence type="ECO:0000256" key="3">
    <source>
        <dbReference type="ARBA" id="ARBA00022840"/>
    </source>
</evidence>
<evidence type="ECO:0000256" key="1">
    <source>
        <dbReference type="ARBA" id="ARBA00022741"/>
    </source>
</evidence>
<dbReference type="Pfam" id="PF02682">
    <property type="entry name" value="CT_C_D"/>
    <property type="match status" value="1"/>
</dbReference>
<dbReference type="NCBIfam" id="TIGR00370">
    <property type="entry name" value="5-oxoprolinase subunit PxpB"/>
    <property type="match status" value="1"/>
</dbReference>
<keyword evidence="6" id="KW-1185">Reference proteome</keyword>